<proteinExistence type="predicted"/>
<evidence type="ECO:0000256" key="1">
    <source>
        <dbReference type="SAM" id="SignalP"/>
    </source>
</evidence>
<dbReference type="InParanoid" id="W0RTW7"/>
<dbReference type="OrthoDB" id="9786280at2"/>
<dbReference type="AlphaFoldDB" id="W0RTW7"/>
<dbReference type="Proteomes" id="UP000019151">
    <property type="component" value="Plasmid 1"/>
</dbReference>
<geneLocation type="plasmid" evidence="2 3">
    <name>1</name>
</geneLocation>
<dbReference type="HOGENOM" id="CLU_1018455_0_0_0"/>
<dbReference type="Gene3D" id="3.40.50.10610">
    <property type="entry name" value="ABC-type transport auxiliary lipoprotein component"/>
    <property type="match status" value="1"/>
</dbReference>
<keyword evidence="1" id="KW-0732">Signal</keyword>
<organism evidence="2 3">
    <name type="scientific">Gemmatirosa kalamazoonensis</name>
    <dbReference type="NCBI Taxonomy" id="861299"/>
    <lineage>
        <taxon>Bacteria</taxon>
        <taxon>Pseudomonadati</taxon>
        <taxon>Gemmatimonadota</taxon>
        <taxon>Gemmatimonadia</taxon>
        <taxon>Gemmatimonadales</taxon>
        <taxon>Gemmatimonadaceae</taxon>
        <taxon>Gemmatirosa</taxon>
    </lineage>
</organism>
<gene>
    <name evidence="2" type="ORF">J421_5503</name>
</gene>
<dbReference type="Pfam" id="PF03783">
    <property type="entry name" value="CsgG"/>
    <property type="match status" value="1"/>
</dbReference>
<evidence type="ECO:0000313" key="2">
    <source>
        <dbReference type="EMBL" id="AHG93038.1"/>
    </source>
</evidence>
<feature type="chain" id="PRO_5004794838" evidence="1">
    <location>
        <begin position="29"/>
        <end position="264"/>
    </location>
</feature>
<dbReference type="GO" id="GO:0030288">
    <property type="term" value="C:outer membrane-bounded periplasmic space"/>
    <property type="evidence" value="ECO:0007669"/>
    <property type="project" value="InterPro"/>
</dbReference>
<keyword evidence="2" id="KW-0614">Plasmid</keyword>
<keyword evidence="3" id="KW-1185">Reference proteome</keyword>
<dbReference type="InterPro" id="IPR005534">
    <property type="entry name" value="Curli_assmbl/transp-comp_CsgG"/>
</dbReference>
<dbReference type="KEGG" id="gba:J421_5503"/>
<protein>
    <submittedName>
        <fullName evidence="2">Curli production assembly/transport component CsgG</fullName>
    </submittedName>
</protein>
<evidence type="ECO:0000313" key="3">
    <source>
        <dbReference type="Proteomes" id="UP000019151"/>
    </source>
</evidence>
<feature type="signal peptide" evidence="1">
    <location>
        <begin position="1"/>
        <end position="28"/>
    </location>
</feature>
<name>W0RTW7_9BACT</name>
<dbReference type="RefSeq" id="WP_025414349.1">
    <property type="nucleotide sequence ID" value="NZ_CP007129.1"/>
</dbReference>
<sequence>MSFRTAVRDARLAAMSVATLTLAASAGAQQPVVKDVGASDARPTVAVLYFTNGALLSNADYAPLSKGMAEMLITELSRNPGVRVVERDRLQQLLAEQNLGSGDRVDKETAVRLGKILGAHHLLMGSFVIDPKQNMRIDVRSVNTETSQVEYVESIDGKAERMLSMVGELGEKVNAGLKLPAIPVRVPGTSGSNAGIASNVARVTSKVDQLRAAMMMSNALEQQDRGNVQGAIALYKQAIDTYPDFERAKVLLASLENGQKRQTP</sequence>
<accession>W0RTW7</accession>
<reference evidence="2 3" key="1">
    <citation type="journal article" date="2014" name="Genome Announc.">
        <title>Genome Sequence and Methylome of Soil Bacterium Gemmatirosa kalamazoonensis KBS708T, a Member of the Rarely Cultivated Gemmatimonadetes Phylum.</title>
        <authorList>
            <person name="Debruyn J.M."/>
            <person name="Radosevich M."/>
            <person name="Wommack K.E."/>
            <person name="Polson S.W."/>
            <person name="Hauser L.J."/>
            <person name="Fawaz M.N."/>
            <person name="Korlach J."/>
            <person name="Tsai Y.C."/>
        </authorList>
    </citation>
    <scope>NUCLEOTIDE SEQUENCE [LARGE SCALE GENOMIC DNA]</scope>
    <source>
        <strain evidence="2 3">KBS708</strain>
        <plasmid evidence="3">Plasmid 1</plasmid>
    </source>
</reference>
<dbReference type="EMBL" id="CP007129">
    <property type="protein sequence ID" value="AHG93038.1"/>
    <property type="molecule type" value="Genomic_DNA"/>
</dbReference>